<evidence type="ECO:0000256" key="7">
    <source>
        <dbReference type="PROSITE-ProRule" id="PRU00320"/>
    </source>
</evidence>
<keyword evidence="7" id="KW-0539">Nucleus</keyword>
<keyword evidence="3" id="KW-0597">Phosphoprotein</keyword>
<feature type="domain" description="HTH psq-type" evidence="9">
    <location>
        <begin position="8"/>
        <end position="59"/>
    </location>
</feature>
<dbReference type="InterPro" id="IPR036388">
    <property type="entry name" value="WH-like_DNA-bd_sf"/>
</dbReference>
<feature type="region of interest" description="Disordered" evidence="8">
    <location>
        <begin position="263"/>
        <end position="312"/>
    </location>
</feature>
<dbReference type="AlphaFoldDB" id="A0AAW2FWW7"/>
<evidence type="ECO:0000313" key="10">
    <source>
        <dbReference type="EMBL" id="KAL0118702.1"/>
    </source>
</evidence>
<keyword evidence="4" id="KW-0805">Transcription regulation</keyword>
<evidence type="ECO:0000256" key="5">
    <source>
        <dbReference type="ARBA" id="ARBA00023125"/>
    </source>
</evidence>
<evidence type="ECO:0000259" key="9">
    <source>
        <dbReference type="PROSITE" id="PS50960"/>
    </source>
</evidence>
<feature type="compositionally biased region" description="Polar residues" evidence="8">
    <location>
        <begin position="76"/>
        <end position="106"/>
    </location>
</feature>
<evidence type="ECO:0000256" key="3">
    <source>
        <dbReference type="ARBA" id="ARBA00022553"/>
    </source>
</evidence>
<feature type="region of interest" description="Disordered" evidence="8">
    <location>
        <begin position="1"/>
        <end position="39"/>
    </location>
</feature>
<organism evidence="10 11">
    <name type="scientific">Cardiocondyla obscurior</name>
    <dbReference type="NCBI Taxonomy" id="286306"/>
    <lineage>
        <taxon>Eukaryota</taxon>
        <taxon>Metazoa</taxon>
        <taxon>Ecdysozoa</taxon>
        <taxon>Arthropoda</taxon>
        <taxon>Hexapoda</taxon>
        <taxon>Insecta</taxon>
        <taxon>Pterygota</taxon>
        <taxon>Neoptera</taxon>
        <taxon>Endopterygota</taxon>
        <taxon>Hymenoptera</taxon>
        <taxon>Apocrita</taxon>
        <taxon>Aculeata</taxon>
        <taxon>Formicoidea</taxon>
        <taxon>Formicidae</taxon>
        <taxon>Myrmicinae</taxon>
        <taxon>Cardiocondyla</taxon>
    </lineage>
</organism>
<keyword evidence="5 7" id="KW-0238">DNA-binding</keyword>
<dbReference type="PANTHER" id="PTHR33215:SF13">
    <property type="entry name" value="PROTEIN DISTAL ANTENNA"/>
    <property type="match status" value="1"/>
</dbReference>
<dbReference type="Pfam" id="PF04218">
    <property type="entry name" value="CENP-B_N"/>
    <property type="match status" value="1"/>
</dbReference>
<evidence type="ECO:0000256" key="1">
    <source>
        <dbReference type="ARBA" id="ARBA00004123"/>
    </source>
</evidence>
<dbReference type="PROSITE" id="PS50960">
    <property type="entry name" value="HTH_PSQ"/>
    <property type="match status" value="1"/>
</dbReference>
<evidence type="ECO:0000256" key="8">
    <source>
        <dbReference type="SAM" id="MobiDB-lite"/>
    </source>
</evidence>
<evidence type="ECO:0000313" key="11">
    <source>
        <dbReference type="Proteomes" id="UP001430953"/>
    </source>
</evidence>
<dbReference type="InterPro" id="IPR009057">
    <property type="entry name" value="Homeodomain-like_sf"/>
</dbReference>
<gene>
    <name evidence="10" type="ORF">PUN28_009397</name>
</gene>
<dbReference type="EMBL" id="JADYXP020000008">
    <property type="protein sequence ID" value="KAL0118702.1"/>
    <property type="molecule type" value="Genomic_DNA"/>
</dbReference>
<dbReference type="InterPro" id="IPR007889">
    <property type="entry name" value="HTH_Psq"/>
</dbReference>
<dbReference type="SUPFAM" id="SSF46689">
    <property type="entry name" value="Homeodomain-like"/>
    <property type="match status" value="1"/>
</dbReference>
<comment type="subcellular location">
    <subcellularLocation>
        <location evidence="1 7">Nucleus</location>
    </subcellularLocation>
</comment>
<dbReference type="PANTHER" id="PTHR33215">
    <property type="entry name" value="PROTEIN DISTAL ANTENNA"/>
    <property type="match status" value="1"/>
</dbReference>
<feature type="DNA-binding region" description="H-T-H motif" evidence="7">
    <location>
        <begin position="35"/>
        <end position="55"/>
    </location>
</feature>
<evidence type="ECO:0000256" key="6">
    <source>
        <dbReference type="ARBA" id="ARBA00023163"/>
    </source>
</evidence>
<dbReference type="GO" id="GO:0003677">
    <property type="term" value="F:DNA binding"/>
    <property type="evidence" value="ECO:0007669"/>
    <property type="project" value="UniProtKB-UniRule"/>
</dbReference>
<evidence type="ECO:0000256" key="2">
    <source>
        <dbReference type="ARBA" id="ARBA00022473"/>
    </source>
</evidence>
<sequence>MPRNESRSAGKRPMRATTPQEKMDAIGRVHTGESKAAVARDIGVPESTLRGWCKAEEKIRTQLNNVRATGTYEHILTSSSENSDNSLPGSSSRSTPTQNTMPSTSGGAEKVGDEPEAGPAPKRIKQENNYVLPSASAISATGSMNATGSINASALINSMNNINNVSNMNNLNSMSTSSRGASDLLISPFLYSQLLANDPKHSSTVAALFHSILSSSTFLHSSANLLGDNMHRSNGTLPMSMANMLPANNMLINGKRKYGSSGFTSTADVSSRVSTRRQNTLSLNTAKPSGSTSPSSMFASTNASKPSTSVNSNAEVGASAATSLSAAKSPKENTCKKLDAIICQLQQQQNAGPAERECSPAEMMSNNAMNNNNNNVDHVDNETTNRKSPNSLPPGFADMLMYCSKLVEWLQTYGSPICTFQQVTQIRIILDNMMNWANSKEIKPEKKANGSS</sequence>
<keyword evidence="11" id="KW-1185">Reference proteome</keyword>
<keyword evidence="2" id="KW-0217">Developmental protein</keyword>
<dbReference type="InterPro" id="IPR051839">
    <property type="entry name" value="RD_transcriptional_regulator"/>
</dbReference>
<keyword evidence="6" id="KW-0804">Transcription</keyword>
<reference evidence="10 11" key="1">
    <citation type="submission" date="2023-03" db="EMBL/GenBank/DDBJ databases">
        <title>High recombination rates correlate with genetic variation in Cardiocondyla obscurior ants.</title>
        <authorList>
            <person name="Errbii M."/>
        </authorList>
    </citation>
    <scope>NUCLEOTIDE SEQUENCE [LARGE SCALE GENOMIC DNA]</scope>
    <source>
        <strain evidence="10">Alpha-2009</strain>
        <tissue evidence="10">Whole body</tissue>
    </source>
</reference>
<dbReference type="Proteomes" id="UP001430953">
    <property type="component" value="Unassembled WGS sequence"/>
</dbReference>
<protein>
    <recommendedName>
        <fullName evidence="9">HTH psq-type domain-containing protein</fullName>
    </recommendedName>
</protein>
<feature type="region of interest" description="Disordered" evidence="8">
    <location>
        <begin position="76"/>
        <end position="128"/>
    </location>
</feature>
<comment type="caution">
    <text evidence="10">The sequence shown here is derived from an EMBL/GenBank/DDBJ whole genome shotgun (WGS) entry which is preliminary data.</text>
</comment>
<evidence type="ECO:0000256" key="4">
    <source>
        <dbReference type="ARBA" id="ARBA00023015"/>
    </source>
</evidence>
<proteinExistence type="predicted"/>
<feature type="compositionally biased region" description="Basic and acidic residues" evidence="8">
    <location>
        <begin position="21"/>
        <end position="33"/>
    </location>
</feature>
<dbReference type="Gene3D" id="1.10.10.10">
    <property type="entry name" value="Winged helix-like DNA-binding domain superfamily/Winged helix DNA-binding domain"/>
    <property type="match status" value="1"/>
</dbReference>
<name>A0AAW2FWW7_9HYME</name>
<accession>A0AAW2FWW7</accession>
<dbReference type="GO" id="GO:0005634">
    <property type="term" value="C:nucleus"/>
    <property type="evidence" value="ECO:0007669"/>
    <property type="project" value="UniProtKB-SubCell"/>
</dbReference>